<evidence type="ECO:0000313" key="14">
    <source>
        <dbReference type="EMBL" id="KKU99224.1"/>
    </source>
</evidence>
<comment type="caution">
    <text evidence="14">The sequence shown here is derived from an EMBL/GenBank/DDBJ whole genome shotgun (WGS) entry which is preliminary data.</text>
</comment>
<dbReference type="AlphaFoldDB" id="A0A0G1UY97"/>
<evidence type="ECO:0000256" key="9">
    <source>
        <dbReference type="PIRSR" id="PIRSR001400-1"/>
    </source>
</evidence>
<dbReference type="Pfam" id="PF00113">
    <property type="entry name" value="Enolase_C"/>
    <property type="match status" value="1"/>
</dbReference>
<dbReference type="SMART" id="SM01192">
    <property type="entry name" value="Enolase_C"/>
    <property type="match status" value="1"/>
</dbReference>
<keyword evidence="11" id="KW-0479">Metal-binding</keyword>
<protein>
    <recommendedName>
        <fullName evidence="4">Enolase</fullName>
        <ecNumber evidence="3">4.2.1.11</ecNumber>
    </recommendedName>
</protein>
<evidence type="ECO:0000256" key="1">
    <source>
        <dbReference type="ARBA" id="ARBA00005031"/>
    </source>
</evidence>
<keyword evidence="5" id="KW-0964">Secreted</keyword>
<dbReference type="SUPFAM" id="SSF54826">
    <property type="entry name" value="Enolase N-terminal domain-like"/>
    <property type="match status" value="1"/>
</dbReference>
<reference evidence="14 15" key="1">
    <citation type="journal article" date="2015" name="Nature">
        <title>rRNA introns, odd ribosomes, and small enigmatic genomes across a large radiation of phyla.</title>
        <authorList>
            <person name="Brown C.T."/>
            <person name="Hug L.A."/>
            <person name="Thomas B.C."/>
            <person name="Sharon I."/>
            <person name="Castelle C.J."/>
            <person name="Singh A."/>
            <person name="Wilkins M.J."/>
            <person name="Williams K.H."/>
            <person name="Banfield J.F."/>
        </authorList>
    </citation>
    <scope>NUCLEOTIDE SEQUENCE [LARGE SCALE GENOMIC DNA]</scope>
</reference>
<dbReference type="SUPFAM" id="SSF51604">
    <property type="entry name" value="Enolase C-terminal domain-like"/>
    <property type="match status" value="1"/>
</dbReference>
<comment type="cofactor">
    <cofactor evidence="11">
        <name>Mg(2+)</name>
        <dbReference type="ChEBI" id="CHEBI:18420"/>
    </cofactor>
    <text evidence="11">Mg(2+) is required for catalysis and for stabilizing the dimer.</text>
</comment>
<dbReference type="Proteomes" id="UP000034600">
    <property type="component" value="Unassembled WGS sequence"/>
</dbReference>
<dbReference type="PRINTS" id="PR00148">
    <property type="entry name" value="ENOLASE"/>
</dbReference>
<dbReference type="UniPathway" id="UPA00109">
    <property type="reaction ID" value="UER00187"/>
</dbReference>
<evidence type="ECO:0000256" key="10">
    <source>
        <dbReference type="PIRSR" id="PIRSR001400-2"/>
    </source>
</evidence>
<feature type="binding site" evidence="10">
    <location>
        <position position="275"/>
    </location>
    <ligand>
        <name>substrate</name>
    </ligand>
</feature>
<feature type="domain" description="Enolase N-terminal" evidence="13">
    <location>
        <begin position="3"/>
        <end position="120"/>
    </location>
</feature>
<feature type="binding site" evidence="11">
    <location>
        <position position="301"/>
    </location>
    <ligand>
        <name>Mg(2+)</name>
        <dbReference type="ChEBI" id="CHEBI:18420"/>
    </ligand>
</feature>
<feature type="binding site" evidence="10">
    <location>
        <position position="377"/>
    </location>
    <ligand>
        <name>substrate</name>
    </ligand>
</feature>
<evidence type="ECO:0000256" key="11">
    <source>
        <dbReference type="PIRSR" id="PIRSR001400-3"/>
    </source>
</evidence>
<feature type="binding site" evidence="10">
    <location>
        <position position="146"/>
    </location>
    <ligand>
        <name>substrate</name>
    </ligand>
</feature>
<feature type="active site" description="Proton donor" evidence="9">
    <location>
        <position position="198"/>
    </location>
</feature>
<accession>A0A0G1UY97</accession>
<evidence type="ECO:0000256" key="5">
    <source>
        <dbReference type="ARBA" id="ARBA00022525"/>
    </source>
</evidence>
<dbReference type="InterPro" id="IPR000941">
    <property type="entry name" value="Enolase"/>
</dbReference>
<keyword evidence="8" id="KW-0456">Lyase</keyword>
<evidence type="ECO:0000313" key="15">
    <source>
        <dbReference type="Proteomes" id="UP000034600"/>
    </source>
</evidence>
<evidence type="ECO:0000256" key="3">
    <source>
        <dbReference type="ARBA" id="ARBA00012058"/>
    </source>
</evidence>
<feature type="binding site" evidence="11">
    <location>
        <position position="233"/>
    </location>
    <ligand>
        <name>Mg(2+)</name>
        <dbReference type="ChEBI" id="CHEBI:18420"/>
    </ligand>
</feature>
<organism evidence="14 15">
    <name type="scientific">Candidatus Jorgensenbacteria bacterium GW2011_GWC1_48_8</name>
    <dbReference type="NCBI Taxonomy" id="1618666"/>
    <lineage>
        <taxon>Bacteria</taxon>
        <taxon>Candidatus Joergenseniibacteriota</taxon>
    </lineage>
</organism>
<comment type="pathway">
    <text evidence="1">Carbohydrate degradation; glycolysis; pyruvate from D-glyceraldehyde 3-phosphate: step 4/5.</text>
</comment>
<dbReference type="InterPro" id="IPR036849">
    <property type="entry name" value="Enolase-like_C_sf"/>
</dbReference>
<dbReference type="PANTHER" id="PTHR11902">
    <property type="entry name" value="ENOLASE"/>
    <property type="match status" value="1"/>
</dbReference>
<dbReference type="PIRSF" id="PIRSF001400">
    <property type="entry name" value="Enolase"/>
    <property type="match status" value="1"/>
</dbReference>
<feature type="active site" description="Proton acceptor" evidence="9">
    <location>
        <position position="326"/>
    </location>
</feature>
<dbReference type="InterPro" id="IPR029017">
    <property type="entry name" value="Enolase-like_N"/>
</dbReference>
<evidence type="ECO:0000256" key="2">
    <source>
        <dbReference type="ARBA" id="ARBA00009604"/>
    </source>
</evidence>
<dbReference type="InterPro" id="IPR020809">
    <property type="entry name" value="Enolase_CS"/>
</dbReference>
<dbReference type="GO" id="GO:0004634">
    <property type="term" value="F:phosphopyruvate hydratase activity"/>
    <property type="evidence" value="ECO:0007669"/>
    <property type="project" value="UniProtKB-EC"/>
</dbReference>
<dbReference type="PROSITE" id="PS00164">
    <property type="entry name" value="ENOLASE"/>
    <property type="match status" value="1"/>
</dbReference>
<dbReference type="InterPro" id="IPR020810">
    <property type="entry name" value="Enolase_C"/>
</dbReference>
<keyword evidence="7" id="KW-0324">Glycolysis</keyword>
<evidence type="ECO:0000256" key="8">
    <source>
        <dbReference type="ARBA" id="ARBA00023239"/>
    </source>
</evidence>
<keyword evidence="6 11" id="KW-0460">Magnesium</keyword>
<evidence type="ECO:0000259" key="12">
    <source>
        <dbReference type="SMART" id="SM01192"/>
    </source>
</evidence>
<dbReference type="InterPro" id="IPR020811">
    <property type="entry name" value="Enolase_N"/>
</dbReference>
<gene>
    <name evidence="14" type="ORF">UY32_C0004G0016</name>
</gene>
<dbReference type="Gene3D" id="3.30.390.10">
    <property type="entry name" value="Enolase-like, N-terminal domain"/>
    <property type="match status" value="1"/>
</dbReference>
<evidence type="ECO:0000256" key="6">
    <source>
        <dbReference type="ARBA" id="ARBA00022842"/>
    </source>
</evidence>
<dbReference type="EC" id="4.2.1.11" evidence="3"/>
<comment type="similarity">
    <text evidence="2">Belongs to the enolase family.</text>
</comment>
<feature type="binding site" evidence="11">
    <location>
        <position position="275"/>
    </location>
    <ligand>
        <name>Mg(2+)</name>
        <dbReference type="ChEBI" id="CHEBI:18420"/>
    </ligand>
</feature>
<sequence>MKINEASLREIKDSRGELTIEIGIKTKDGEFFAQIPSGKSRGSREATVFLPGKAREVLGSIGKELIGRDFESIEDFDFFLLGLDGTPNKSKLGGNLMLGLSLSFARSLAKENNFELWQILKKEFFPNNGESKSPRIFSNFIEGGVHTDNNLDIQEFLVVAESKEGAAMTYRKLAEFYKSVGEALKGKYNFSSLKLGDEGGYSLYFKNNFEPIELLGEEIKRARLAGEFSLGLDAAASSFYKGGHYVFEAKELTSDGLKEVYSDYFRKAPFLNSIEDPFDENDSEGFAGLRRDWGDKLIIGDDLTVTNAKLIRENSQKKLINGVIIKPNQIGTVSETCEAINAAYDSGLQRIISHRSGETPDNFLVHFAKAAGAEGLKIGAPARERVAKFDEFVRSCMQNL</sequence>
<feature type="binding site" evidence="10">
    <location>
        <position position="301"/>
    </location>
    <ligand>
        <name>substrate</name>
    </ligand>
</feature>
<dbReference type="GO" id="GO:0006096">
    <property type="term" value="P:glycolytic process"/>
    <property type="evidence" value="ECO:0007669"/>
    <property type="project" value="UniProtKB-UniPathway"/>
</dbReference>
<dbReference type="GO" id="GO:0000015">
    <property type="term" value="C:phosphopyruvate hydratase complex"/>
    <property type="evidence" value="ECO:0007669"/>
    <property type="project" value="InterPro"/>
</dbReference>
<dbReference type="PATRIC" id="fig|1618666.3.peg.168"/>
<dbReference type="Gene3D" id="3.20.20.120">
    <property type="entry name" value="Enolase-like C-terminal domain"/>
    <property type="match status" value="1"/>
</dbReference>
<dbReference type="EMBL" id="LCPO01000004">
    <property type="protein sequence ID" value="KKU99224.1"/>
    <property type="molecule type" value="Genomic_DNA"/>
</dbReference>
<evidence type="ECO:0000256" key="4">
    <source>
        <dbReference type="ARBA" id="ARBA00017068"/>
    </source>
</evidence>
<name>A0A0G1UY97_9BACT</name>
<evidence type="ECO:0000256" key="7">
    <source>
        <dbReference type="ARBA" id="ARBA00023152"/>
    </source>
</evidence>
<dbReference type="Pfam" id="PF03952">
    <property type="entry name" value="Enolase_N"/>
    <property type="match status" value="1"/>
</dbReference>
<feature type="binding site" evidence="10">
    <location>
        <position position="155"/>
    </location>
    <ligand>
        <name>substrate</name>
    </ligand>
</feature>
<dbReference type="SMART" id="SM01193">
    <property type="entry name" value="Enolase_N"/>
    <property type="match status" value="1"/>
</dbReference>
<proteinExistence type="inferred from homology"/>
<feature type="binding site" evidence="10">
    <location>
        <begin position="353"/>
        <end position="356"/>
    </location>
    <ligand>
        <name>substrate</name>
    </ligand>
</feature>
<feature type="domain" description="Enolase C-terminal TIM barrel" evidence="12">
    <location>
        <begin position="130"/>
        <end position="394"/>
    </location>
</feature>
<evidence type="ECO:0000259" key="13">
    <source>
        <dbReference type="SMART" id="SM01193"/>
    </source>
</evidence>
<dbReference type="PANTHER" id="PTHR11902:SF1">
    <property type="entry name" value="ENOLASE"/>
    <property type="match status" value="1"/>
</dbReference>
<dbReference type="GO" id="GO:0000287">
    <property type="term" value="F:magnesium ion binding"/>
    <property type="evidence" value="ECO:0007669"/>
    <property type="project" value="InterPro"/>
</dbReference>